<feature type="signal peptide" evidence="3">
    <location>
        <begin position="1"/>
        <end position="28"/>
    </location>
</feature>
<feature type="transmembrane region" description="Helical" evidence="2">
    <location>
        <begin position="150"/>
        <end position="172"/>
    </location>
</feature>
<comment type="caution">
    <text evidence="4">The sequence shown here is derived from an EMBL/GenBank/DDBJ whole genome shotgun (WGS) entry which is preliminary data.</text>
</comment>
<keyword evidence="5" id="KW-1185">Reference proteome</keyword>
<dbReference type="Proteomes" id="UP001497497">
    <property type="component" value="Unassembled WGS sequence"/>
</dbReference>
<feature type="region of interest" description="Disordered" evidence="1">
    <location>
        <begin position="246"/>
        <end position="280"/>
    </location>
</feature>
<proteinExistence type="predicted"/>
<accession>A0AAV2IG63</accession>
<evidence type="ECO:0000256" key="1">
    <source>
        <dbReference type="SAM" id="MobiDB-lite"/>
    </source>
</evidence>
<dbReference type="Gene3D" id="2.60.40.10">
    <property type="entry name" value="Immunoglobulins"/>
    <property type="match status" value="1"/>
</dbReference>
<evidence type="ECO:0000313" key="4">
    <source>
        <dbReference type="EMBL" id="CAL1545230.1"/>
    </source>
</evidence>
<feature type="compositionally biased region" description="Polar residues" evidence="1">
    <location>
        <begin position="300"/>
        <end position="309"/>
    </location>
</feature>
<feature type="region of interest" description="Disordered" evidence="1">
    <location>
        <begin position="300"/>
        <end position="333"/>
    </location>
</feature>
<protein>
    <recommendedName>
        <fullName evidence="6">Fibronectin type-III domain-containing protein</fullName>
    </recommendedName>
</protein>
<dbReference type="SUPFAM" id="SSF49265">
    <property type="entry name" value="Fibronectin type III"/>
    <property type="match status" value="1"/>
</dbReference>
<keyword evidence="2" id="KW-1133">Transmembrane helix</keyword>
<dbReference type="EMBL" id="CAXITT010000689">
    <property type="protein sequence ID" value="CAL1545230.1"/>
    <property type="molecule type" value="Genomic_DNA"/>
</dbReference>
<sequence length="357" mass="39336">MYQVPSCCTFWRAWIIVHILLTLPSGDGKMLMRKESLTVKNLTATSATVVWSAQFDMSIEEASAAYRLTISHQREGYSRNYIFSDPNDPDCSLRISKCLLGNLVPDTVYSVTVTVDYITDVNSSVMGQAELIFSTLPTIAAKDGADGIEWVMMVAVAPAVAGVVIILITAVLCRVCHCCCWRKANPTVNTATSSRHVLRSESHATRQWVKDTFNGIDSEFIPTYDQPSISSTSSLSADKQHCYLQVNKKPNNKQTRPETKKKPTLIVNSGKPSPTTSPPAAPTITYINTESMHLAPQVTTASGQYQNSDPVMLQPRPGHETSAQRSQKREVGKAVPYTNTEDVNKLLGSARRMFPML</sequence>
<keyword evidence="2" id="KW-0472">Membrane</keyword>
<dbReference type="InterPro" id="IPR013783">
    <property type="entry name" value="Ig-like_fold"/>
</dbReference>
<dbReference type="AlphaFoldDB" id="A0AAV2IG63"/>
<dbReference type="InterPro" id="IPR003961">
    <property type="entry name" value="FN3_dom"/>
</dbReference>
<gene>
    <name evidence="4" type="ORF">GSLYS_00018713001</name>
</gene>
<dbReference type="InterPro" id="IPR036116">
    <property type="entry name" value="FN3_sf"/>
</dbReference>
<keyword evidence="2" id="KW-0812">Transmembrane</keyword>
<name>A0AAV2IG63_LYMST</name>
<feature type="chain" id="PRO_5043886758" description="Fibronectin type-III domain-containing protein" evidence="3">
    <location>
        <begin position="29"/>
        <end position="357"/>
    </location>
</feature>
<evidence type="ECO:0008006" key="6">
    <source>
        <dbReference type="Google" id="ProtNLM"/>
    </source>
</evidence>
<dbReference type="CDD" id="cd00063">
    <property type="entry name" value="FN3"/>
    <property type="match status" value="1"/>
</dbReference>
<evidence type="ECO:0000256" key="3">
    <source>
        <dbReference type="SAM" id="SignalP"/>
    </source>
</evidence>
<evidence type="ECO:0000313" key="5">
    <source>
        <dbReference type="Proteomes" id="UP001497497"/>
    </source>
</evidence>
<keyword evidence="3" id="KW-0732">Signal</keyword>
<evidence type="ECO:0000256" key="2">
    <source>
        <dbReference type="SAM" id="Phobius"/>
    </source>
</evidence>
<reference evidence="4 5" key="1">
    <citation type="submission" date="2024-04" db="EMBL/GenBank/DDBJ databases">
        <authorList>
            <consortium name="Genoscope - CEA"/>
            <person name="William W."/>
        </authorList>
    </citation>
    <scope>NUCLEOTIDE SEQUENCE [LARGE SCALE GENOMIC DNA]</scope>
</reference>
<organism evidence="4 5">
    <name type="scientific">Lymnaea stagnalis</name>
    <name type="common">Great pond snail</name>
    <name type="synonym">Helix stagnalis</name>
    <dbReference type="NCBI Taxonomy" id="6523"/>
    <lineage>
        <taxon>Eukaryota</taxon>
        <taxon>Metazoa</taxon>
        <taxon>Spiralia</taxon>
        <taxon>Lophotrochozoa</taxon>
        <taxon>Mollusca</taxon>
        <taxon>Gastropoda</taxon>
        <taxon>Heterobranchia</taxon>
        <taxon>Euthyneura</taxon>
        <taxon>Panpulmonata</taxon>
        <taxon>Hygrophila</taxon>
        <taxon>Lymnaeoidea</taxon>
        <taxon>Lymnaeidae</taxon>
        <taxon>Lymnaea</taxon>
    </lineage>
</organism>